<dbReference type="RefSeq" id="XP_025355056.1">
    <property type="nucleotide sequence ID" value="XM_025501377.1"/>
</dbReference>
<accession>A0A316VBS2</accession>
<feature type="chain" id="PRO_5016466332" evidence="2">
    <location>
        <begin position="25"/>
        <end position="189"/>
    </location>
</feature>
<name>A0A316VBS2_9BASI</name>
<organism evidence="3 4">
    <name type="scientific">Meira miltonrushii</name>
    <dbReference type="NCBI Taxonomy" id="1280837"/>
    <lineage>
        <taxon>Eukaryota</taxon>
        <taxon>Fungi</taxon>
        <taxon>Dikarya</taxon>
        <taxon>Basidiomycota</taxon>
        <taxon>Ustilaginomycotina</taxon>
        <taxon>Exobasidiomycetes</taxon>
        <taxon>Exobasidiales</taxon>
        <taxon>Brachybasidiaceae</taxon>
        <taxon>Meira</taxon>
    </lineage>
</organism>
<dbReference type="GeneID" id="37023158"/>
<sequence length="189" mass="19757">MVSKINLFFLPLALSVFLAGTISSAQETTPGSSGDLGGLYQPPHPAKRMPEGAAFGNGGGIKSLRPTKGKREPYGNTNLPHRTPKNHTIKREPEAMNILPRRITIIRTGKRDDDDETLSGNVNPKKRSPQEGGDSGVNNKPAPPSGGVNPKKRSPQNGNGDEPNKGGGPPSKRSPQGDGSGSASGGIDH</sequence>
<proteinExistence type="predicted"/>
<keyword evidence="4" id="KW-1185">Reference proteome</keyword>
<feature type="compositionally biased region" description="Gly residues" evidence="1">
    <location>
        <begin position="178"/>
        <end position="189"/>
    </location>
</feature>
<evidence type="ECO:0000256" key="2">
    <source>
        <dbReference type="SAM" id="SignalP"/>
    </source>
</evidence>
<reference evidence="3 4" key="1">
    <citation type="journal article" date="2018" name="Mol. Biol. Evol.">
        <title>Broad Genomic Sampling Reveals a Smut Pathogenic Ancestry of the Fungal Clade Ustilaginomycotina.</title>
        <authorList>
            <person name="Kijpornyongpan T."/>
            <person name="Mondo S.J."/>
            <person name="Barry K."/>
            <person name="Sandor L."/>
            <person name="Lee J."/>
            <person name="Lipzen A."/>
            <person name="Pangilinan J."/>
            <person name="LaButti K."/>
            <person name="Hainaut M."/>
            <person name="Henrissat B."/>
            <person name="Grigoriev I.V."/>
            <person name="Spatafora J.W."/>
            <person name="Aime M.C."/>
        </authorList>
    </citation>
    <scope>NUCLEOTIDE SEQUENCE [LARGE SCALE GENOMIC DNA]</scope>
    <source>
        <strain evidence="3 4">MCA 3882</strain>
    </source>
</reference>
<evidence type="ECO:0000256" key="1">
    <source>
        <dbReference type="SAM" id="MobiDB-lite"/>
    </source>
</evidence>
<dbReference type="EMBL" id="KZ819603">
    <property type="protein sequence ID" value="PWN34754.1"/>
    <property type="molecule type" value="Genomic_DNA"/>
</dbReference>
<protein>
    <submittedName>
        <fullName evidence="3">Uncharacterized protein</fullName>
    </submittedName>
</protein>
<dbReference type="AlphaFoldDB" id="A0A316VBS2"/>
<evidence type="ECO:0000313" key="3">
    <source>
        <dbReference type="EMBL" id="PWN34754.1"/>
    </source>
</evidence>
<feature type="region of interest" description="Disordered" evidence="1">
    <location>
        <begin position="26"/>
        <end position="189"/>
    </location>
</feature>
<keyword evidence="2" id="KW-0732">Signal</keyword>
<dbReference type="InParanoid" id="A0A316VBS2"/>
<gene>
    <name evidence="3" type="ORF">FA14DRAFT_184213</name>
</gene>
<dbReference type="Proteomes" id="UP000245771">
    <property type="component" value="Unassembled WGS sequence"/>
</dbReference>
<evidence type="ECO:0000313" key="4">
    <source>
        <dbReference type="Proteomes" id="UP000245771"/>
    </source>
</evidence>
<feature type="signal peptide" evidence="2">
    <location>
        <begin position="1"/>
        <end position="24"/>
    </location>
</feature>